<keyword evidence="4" id="KW-1185">Reference proteome</keyword>
<dbReference type="PANTHER" id="PTHR42736">
    <property type="entry name" value="PROTEIN-GLUTAMINE GAMMA-GLUTAMYLTRANSFERASE"/>
    <property type="match status" value="1"/>
</dbReference>
<feature type="transmembrane region" description="Helical" evidence="1">
    <location>
        <begin position="112"/>
        <end position="128"/>
    </location>
</feature>
<proteinExistence type="predicted"/>
<feature type="transmembrane region" description="Helical" evidence="1">
    <location>
        <begin position="134"/>
        <end position="154"/>
    </location>
</feature>
<feature type="transmembrane region" description="Helical" evidence="1">
    <location>
        <begin position="66"/>
        <end position="83"/>
    </location>
</feature>
<keyword evidence="1" id="KW-0472">Membrane</keyword>
<dbReference type="InterPro" id="IPR021878">
    <property type="entry name" value="TgpA_N"/>
</dbReference>
<dbReference type="SUPFAM" id="SSF54001">
    <property type="entry name" value="Cysteine proteinases"/>
    <property type="match status" value="1"/>
</dbReference>
<dbReference type="Pfam" id="PF11992">
    <property type="entry name" value="TgpA_N"/>
    <property type="match status" value="1"/>
</dbReference>
<dbReference type="RefSeq" id="WP_096363877.1">
    <property type="nucleotide sequence ID" value="NZ_AP018052.1"/>
</dbReference>
<dbReference type="Proteomes" id="UP000218765">
    <property type="component" value="Chromosome"/>
</dbReference>
<evidence type="ECO:0000259" key="2">
    <source>
        <dbReference type="SMART" id="SM00460"/>
    </source>
</evidence>
<dbReference type="KEGG" id="ttc:FOKN1_0215"/>
<dbReference type="InterPro" id="IPR002931">
    <property type="entry name" value="Transglutaminase-like"/>
</dbReference>
<feature type="transmembrane region" description="Helical" evidence="1">
    <location>
        <begin position="557"/>
        <end position="580"/>
    </location>
</feature>
<protein>
    <submittedName>
        <fullName evidence="3">Transglutaminase</fullName>
    </submittedName>
</protein>
<evidence type="ECO:0000313" key="4">
    <source>
        <dbReference type="Proteomes" id="UP000218765"/>
    </source>
</evidence>
<feature type="domain" description="Transglutaminase-like" evidence="2">
    <location>
        <begin position="410"/>
        <end position="481"/>
    </location>
</feature>
<dbReference type="InterPro" id="IPR052901">
    <property type="entry name" value="Bact_TGase-like"/>
</dbReference>
<evidence type="ECO:0000313" key="3">
    <source>
        <dbReference type="EMBL" id="BAZ92619.1"/>
    </source>
</evidence>
<keyword evidence="1" id="KW-1133">Transmembrane helix</keyword>
<dbReference type="PANTHER" id="PTHR42736:SF1">
    <property type="entry name" value="PROTEIN-GLUTAMINE GAMMA-GLUTAMYLTRANSFERASE"/>
    <property type="match status" value="1"/>
</dbReference>
<dbReference type="EMBL" id="AP018052">
    <property type="protein sequence ID" value="BAZ92619.1"/>
    <property type="molecule type" value="Genomic_DNA"/>
</dbReference>
<dbReference type="InterPro" id="IPR038765">
    <property type="entry name" value="Papain-like_cys_pep_sf"/>
</dbReference>
<dbReference type="Pfam" id="PF13559">
    <property type="entry name" value="DUF4129"/>
    <property type="match status" value="1"/>
</dbReference>
<dbReference type="SMART" id="SM00460">
    <property type="entry name" value="TGc"/>
    <property type="match status" value="1"/>
</dbReference>
<organism evidence="3 4">
    <name type="scientific">Thiohalobacter thiocyanaticus</name>
    <dbReference type="NCBI Taxonomy" id="585455"/>
    <lineage>
        <taxon>Bacteria</taxon>
        <taxon>Pseudomonadati</taxon>
        <taxon>Pseudomonadota</taxon>
        <taxon>Gammaproteobacteria</taxon>
        <taxon>Thiohalobacterales</taxon>
        <taxon>Thiohalobacteraceae</taxon>
        <taxon>Thiohalobacter</taxon>
    </lineage>
</organism>
<name>A0A1Z4VLY7_9GAMM</name>
<feature type="transmembrane region" description="Helical" evidence="1">
    <location>
        <begin position="166"/>
        <end position="185"/>
    </location>
</feature>
<dbReference type="OrthoDB" id="9804872at2"/>
<reference evidence="3 4" key="1">
    <citation type="submission" date="2017-05" db="EMBL/GenBank/DDBJ databases">
        <title>Thiocyanate degradation by Thiohalobacter thiocyanaticus FOKN1.</title>
        <authorList>
            <person name="Oshiki M."/>
            <person name="Fukushima T."/>
            <person name="Kawano S."/>
            <person name="Nakagawa J."/>
        </authorList>
    </citation>
    <scope>NUCLEOTIDE SEQUENCE [LARGE SCALE GENOMIC DNA]</scope>
    <source>
        <strain evidence="3 4">FOKN1</strain>
    </source>
</reference>
<keyword evidence="1" id="KW-0812">Transmembrane</keyword>
<gene>
    <name evidence="3" type="ORF">FOKN1_0215</name>
</gene>
<dbReference type="Gene3D" id="3.10.620.30">
    <property type="match status" value="1"/>
</dbReference>
<accession>A0A1Z4VLY7</accession>
<dbReference type="InterPro" id="IPR025403">
    <property type="entry name" value="TgpA-like_C"/>
</dbReference>
<sequence length="664" mass="74605">MAARRPADWQPPRGLLLALAASLILAGLPQLLRQPGVLTLLWLILLGWRLALAWQGRPSPSTWLRLLLTAAGVGLILIEYGAFFGREPGSALLVFLSIMKFVELRRPRDAQLLIFLGYFMLGVAFLFSQSLWLGAWLVLAVWALTSVWVALSDPRQPLPARRHARLAGRLLLGAVPLLLLLFLLFPRIPGPLWSLPGDAHSGVTGLSDAMEPGRISELAGSEAVAFRVQFDGPPPPPAQRYWRGPVLALTDGRRWETQPVRAGQRLPSNVQAGRLLEPRGEPVRQTLTLEPHNQVHLLALDRPGSVPEGAWLTPDLQLISETRVRLRQRYEVVSYPQVRVAASAPGRRDITRGYPADLDPRVLALARGWRAAADSPQAIIDQALRHFNQEHFIYTLTPPRLGANPVGEFLFETRRGFCEHYAAAFTLLMRAAGLPARVVTGYLGGEYNAAGDYLVVRQSDAHAWAEVWLPEGGWVRVDPTTAIAPERIESRIEVGASRDSGAVRFWTDGTRGWQRTLQEMRQSWDALNHRWNQWVLDYGPERQRDFLSGLGLPDVSWRGLGLTLLLLLIPVLALLAWWMLRPRETARDPAVRLYRAFCRRLARHGIRPEPGETPRQLLARIRRTRPALAPAAGRVIQRYQVLRYRRQPPRDALEALRRAVRAFR</sequence>
<dbReference type="Pfam" id="PF01841">
    <property type="entry name" value="Transglut_core"/>
    <property type="match status" value="1"/>
</dbReference>
<evidence type="ECO:0000256" key="1">
    <source>
        <dbReference type="SAM" id="Phobius"/>
    </source>
</evidence>
<dbReference type="AlphaFoldDB" id="A0A1Z4VLY7"/>